<dbReference type="EMBL" id="CAJNOC010007887">
    <property type="protein sequence ID" value="CAF1106702.1"/>
    <property type="molecule type" value="Genomic_DNA"/>
</dbReference>
<feature type="transmembrane region" description="Helical" evidence="1">
    <location>
        <begin position="437"/>
        <end position="455"/>
    </location>
</feature>
<keyword evidence="1" id="KW-0472">Membrane</keyword>
<proteinExistence type="predicted"/>
<feature type="transmembrane region" description="Helical" evidence="1">
    <location>
        <begin position="392"/>
        <end position="416"/>
    </location>
</feature>
<feature type="chain" id="PRO_5032922099" description="G-protein coupled receptors family 1 profile domain-containing protein" evidence="2">
    <location>
        <begin position="19"/>
        <end position="574"/>
    </location>
</feature>
<evidence type="ECO:0000313" key="4">
    <source>
        <dbReference type="Proteomes" id="UP000663879"/>
    </source>
</evidence>
<evidence type="ECO:0000256" key="1">
    <source>
        <dbReference type="SAM" id="Phobius"/>
    </source>
</evidence>
<keyword evidence="1" id="KW-0812">Transmembrane</keyword>
<dbReference type="AlphaFoldDB" id="A0A814PJQ4"/>
<keyword evidence="1" id="KW-1133">Transmembrane helix</keyword>
<sequence length="574" mass="68543">MELFIFIVLLSKIFLIRSKYLNPISFLRLNITGCYLMEKYLFIQNLSIYCYEINFLFFHKFSQFDQKCLKLPTNQPTQALLKFQFYSEKKLILDNSLHLDFKSIQNDFYVYFSNLKGLDSNLNIFKQKVFSLVFYFSSFEIYSKSVPMKECKNQNFTLFKNVLSLYLTNTVKYSNNTCTYIFKDTFMDSFLINGIANVFIFKNQLGFLEIEKNLNAKIEKVYVLTFKSNFDRSFFNYELFKNTELFVFAGVLEKIDPFSIIYFKNFDLELYNLENFIANNKFLFETLNTYSNRTLSFKLNSFFNYTDQAFCLFKTFRSYDKINFSIDFPLVCSCTFIWVAGDLKGSELCPQQFSKCKFEELIKRCNVSNYKYKEKLESNFYTMLDTGIMANFMIFFMSPFICFVGIITNLLNLYIIRKIKFEFKEQIYTLMDINTKVSLAFYFVNIFHMVNFCFLPNGDYCLNISKYVLVQYIEIIFYDIFCSVLKTISNVLIVLIGITRLKILKYGSNYKLLHGKKRWLILLLTFVLCLLNLEKMFNSYVNEYYFPYVEFDYLGYPIKNSFKSWEYLSEPLNI</sequence>
<evidence type="ECO:0000313" key="3">
    <source>
        <dbReference type="EMBL" id="CAF1106702.1"/>
    </source>
</evidence>
<comment type="caution">
    <text evidence="3">The sequence shown here is derived from an EMBL/GenBank/DDBJ whole genome shotgun (WGS) entry which is preliminary data.</text>
</comment>
<organism evidence="3 4">
    <name type="scientific">Brachionus calyciflorus</name>
    <dbReference type="NCBI Taxonomy" id="104777"/>
    <lineage>
        <taxon>Eukaryota</taxon>
        <taxon>Metazoa</taxon>
        <taxon>Spiralia</taxon>
        <taxon>Gnathifera</taxon>
        <taxon>Rotifera</taxon>
        <taxon>Eurotatoria</taxon>
        <taxon>Monogononta</taxon>
        <taxon>Pseudotrocha</taxon>
        <taxon>Ploima</taxon>
        <taxon>Brachionidae</taxon>
        <taxon>Brachionus</taxon>
    </lineage>
</organism>
<accession>A0A814PJQ4</accession>
<feature type="non-terminal residue" evidence="3">
    <location>
        <position position="574"/>
    </location>
</feature>
<gene>
    <name evidence="3" type="ORF">OXX778_LOCUS21423</name>
</gene>
<feature type="transmembrane region" description="Helical" evidence="1">
    <location>
        <begin position="475"/>
        <end position="498"/>
    </location>
</feature>
<feature type="signal peptide" evidence="2">
    <location>
        <begin position="1"/>
        <end position="18"/>
    </location>
</feature>
<reference evidence="3" key="1">
    <citation type="submission" date="2021-02" db="EMBL/GenBank/DDBJ databases">
        <authorList>
            <person name="Nowell W R."/>
        </authorList>
    </citation>
    <scope>NUCLEOTIDE SEQUENCE</scope>
    <source>
        <strain evidence="3">Ploen Becks lab</strain>
    </source>
</reference>
<evidence type="ECO:0008006" key="5">
    <source>
        <dbReference type="Google" id="ProtNLM"/>
    </source>
</evidence>
<keyword evidence="4" id="KW-1185">Reference proteome</keyword>
<name>A0A814PJQ4_9BILA</name>
<evidence type="ECO:0000256" key="2">
    <source>
        <dbReference type="SAM" id="SignalP"/>
    </source>
</evidence>
<keyword evidence="2" id="KW-0732">Signal</keyword>
<dbReference type="OrthoDB" id="10237240at2759"/>
<feature type="transmembrane region" description="Helical" evidence="1">
    <location>
        <begin position="519"/>
        <end position="537"/>
    </location>
</feature>
<protein>
    <recommendedName>
        <fullName evidence="5">G-protein coupled receptors family 1 profile domain-containing protein</fullName>
    </recommendedName>
</protein>
<dbReference type="Proteomes" id="UP000663879">
    <property type="component" value="Unassembled WGS sequence"/>
</dbReference>